<dbReference type="Pfam" id="PF16561">
    <property type="entry name" value="AMPK1_CBM"/>
    <property type="match status" value="1"/>
</dbReference>
<reference evidence="3" key="1">
    <citation type="submission" date="2023-03" db="EMBL/GenBank/DDBJ databases">
        <title>Massive genome expansion in bonnet fungi (Mycena s.s.) driven by repeated elements and novel gene families across ecological guilds.</title>
        <authorList>
            <consortium name="Lawrence Berkeley National Laboratory"/>
            <person name="Harder C.B."/>
            <person name="Miyauchi S."/>
            <person name="Viragh M."/>
            <person name="Kuo A."/>
            <person name="Thoen E."/>
            <person name="Andreopoulos B."/>
            <person name="Lu D."/>
            <person name="Skrede I."/>
            <person name="Drula E."/>
            <person name="Henrissat B."/>
            <person name="Morin E."/>
            <person name="Kohler A."/>
            <person name="Barry K."/>
            <person name="LaButti K."/>
            <person name="Morin E."/>
            <person name="Salamov A."/>
            <person name="Lipzen A."/>
            <person name="Mereny Z."/>
            <person name="Hegedus B."/>
            <person name="Baldrian P."/>
            <person name="Stursova M."/>
            <person name="Weitz H."/>
            <person name="Taylor A."/>
            <person name="Grigoriev I.V."/>
            <person name="Nagy L.G."/>
            <person name="Martin F."/>
            <person name="Kauserud H."/>
        </authorList>
    </citation>
    <scope>NUCLEOTIDE SEQUENCE</scope>
    <source>
        <strain evidence="3">CBHHK182m</strain>
    </source>
</reference>
<dbReference type="InterPro" id="IPR013783">
    <property type="entry name" value="Ig-like_fold"/>
</dbReference>
<dbReference type="PANTHER" id="PTHR10343">
    <property type="entry name" value="5'-AMP-ACTIVATED PROTEIN KINASE , BETA SUBUNIT"/>
    <property type="match status" value="1"/>
</dbReference>
<evidence type="ECO:0000313" key="3">
    <source>
        <dbReference type="EMBL" id="KAJ7781565.1"/>
    </source>
</evidence>
<dbReference type="GO" id="GO:0007165">
    <property type="term" value="P:signal transduction"/>
    <property type="evidence" value="ECO:0007669"/>
    <property type="project" value="TreeGrafter"/>
</dbReference>
<protein>
    <recommendedName>
        <fullName evidence="2">AMP-activated protein kinase glycogen-binding domain-containing protein</fullName>
    </recommendedName>
</protein>
<dbReference type="SUPFAM" id="SSF81296">
    <property type="entry name" value="E set domains"/>
    <property type="match status" value="1"/>
</dbReference>
<dbReference type="GO" id="GO:0005737">
    <property type="term" value="C:cytoplasm"/>
    <property type="evidence" value="ECO:0007669"/>
    <property type="project" value="TreeGrafter"/>
</dbReference>
<feature type="region of interest" description="Disordered" evidence="1">
    <location>
        <begin position="50"/>
        <end position="119"/>
    </location>
</feature>
<dbReference type="InterPro" id="IPR014756">
    <property type="entry name" value="Ig_E-set"/>
</dbReference>
<dbReference type="CDD" id="cd02859">
    <property type="entry name" value="E_set_AMPKbeta_like_N"/>
    <property type="match status" value="1"/>
</dbReference>
<feature type="domain" description="AMP-activated protein kinase glycogen-binding" evidence="2">
    <location>
        <begin position="1"/>
        <end position="64"/>
    </location>
</feature>
<dbReference type="Proteomes" id="UP001215598">
    <property type="component" value="Unassembled WGS sequence"/>
</dbReference>
<dbReference type="GO" id="GO:0031588">
    <property type="term" value="C:nucleotide-activated protein kinase complex"/>
    <property type="evidence" value="ECO:0007669"/>
    <property type="project" value="TreeGrafter"/>
</dbReference>
<evidence type="ECO:0000256" key="1">
    <source>
        <dbReference type="SAM" id="MobiDB-lite"/>
    </source>
</evidence>
<proteinExistence type="predicted"/>
<dbReference type="GO" id="GO:0019901">
    <property type="term" value="F:protein kinase binding"/>
    <property type="evidence" value="ECO:0007669"/>
    <property type="project" value="TreeGrafter"/>
</dbReference>
<dbReference type="Gene3D" id="2.60.40.10">
    <property type="entry name" value="Immunoglobulins"/>
    <property type="match status" value="1"/>
</dbReference>
<sequence>VTGSFDEWSSSVHLVKGADGWFHGSAKIPWDTKIAYKYVVDSQWVCETSSPTETDEGGNINNVFTSPPKPSGVSEAPVVANGDASEKMETSPPVAADSPPSEVKDTNIAGEEAGPDAGTTLSQVASDFVDTVAARDGTTSALSYVTSALGAAIQSQIGVDPINATQVSSDALCPF</sequence>
<accession>A0AAD7KC90</accession>
<organism evidence="3 4">
    <name type="scientific">Mycena metata</name>
    <dbReference type="NCBI Taxonomy" id="1033252"/>
    <lineage>
        <taxon>Eukaryota</taxon>
        <taxon>Fungi</taxon>
        <taxon>Dikarya</taxon>
        <taxon>Basidiomycota</taxon>
        <taxon>Agaricomycotina</taxon>
        <taxon>Agaricomycetes</taxon>
        <taxon>Agaricomycetidae</taxon>
        <taxon>Agaricales</taxon>
        <taxon>Marasmiineae</taxon>
        <taxon>Mycenaceae</taxon>
        <taxon>Mycena</taxon>
    </lineage>
</organism>
<comment type="caution">
    <text evidence="3">The sequence shown here is derived from an EMBL/GenBank/DDBJ whole genome shotgun (WGS) entry which is preliminary data.</text>
</comment>
<feature type="non-terminal residue" evidence="3">
    <location>
        <position position="1"/>
    </location>
</feature>
<dbReference type="InterPro" id="IPR050827">
    <property type="entry name" value="CRP1_MDG1_kinase"/>
</dbReference>
<evidence type="ECO:0000259" key="2">
    <source>
        <dbReference type="Pfam" id="PF16561"/>
    </source>
</evidence>
<dbReference type="EMBL" id="JARKIB010000004">
    <property type="protein sequence ID" value="KAJ7781565.1"/>
    <property type="molecule type" value="Genomic_DNA"/>
</dbReference>
<dbReference type="AlphaFoldDB" id="A0AAD7KC90"/>
<dbReference type="PANTHER" id="PTHR10343:SF94">
    <property type="entry name" value="MDG1P"/>
    <property type="match status" value="1"/>
</dbReference>
<dbReference type="InterPro" id="IPR032640">
    <property type="entry name" value="AMPK1_CBM"/>
</dbReference>
<name>A0AAD7KC90_9AGAR</name>
<keyword evidence="4" id="KW-1185">Reference proteome</keyword>
<dbReference type="GO" id="GO:0005634">
    <property type="term" value="C:nucleus"/>
    <property type="evidence" value="ECO:0007669"/>
    <property type="project" value="TreeGrafter"/>
</dbReference>
<gene>
    <name evidence="3" type="ORF">B0H16DRAFT_1299596</name>
</gene>
<evidence type="ECO:0000313" key="4">
    <source>
        <dbReference type="Proteomes" id="UP001215598"/>
    </source>
</evidence>